<evidence type="ECO:0000313" key="3">
    <source>
        <dbReference type="Proteomes" id="UP000606494"/>
    </source>
</evidence>
<sequence length="518" mass="60953">MMRQRIGTFFCLFIWVSFTSSLIYGQEVNTLDTIGRKMRYVGIDHPMWLEQLVEPRYSDIRLGYGVEKGGYRTAQQADRIRQIGFKSEGSVTIKDVRLWGSFSYRNAMEDSTRFGHQTRHNPQAPFYFASYGANHYERTDYRIQVRGQRYFNNKKWSLFGGVDYVLGDHFSNNDPRGSIDVFQVDGSLGVGYELAADWQIGIEGAYGYGQEAVEVAYRNDQYALQAIESPYLNYTVYGYGWRVQDWLLDKGLHYQTNMKRPAMKGYVSHTVGKSRLYAYMEYENERHRYEQVLRNESRKNDLTAYESDAFDYGVQWHMKKDNRQFYLYFQGLNKRGKDKLPAEWNGLNNYVYQSDRYHVLGAYSRQHDRWQYDYESGFVYNQERKYDGGSGTLLDYMRINTELSFMITRITAKKQHLQVGIAALANFTPTLQWELPQINENIFHRYVFYHDVNYYQTNNYGGAVNLGFRQLINGGRFLHWSLRYQSVLANGFVPMQNIYDAYPANERSQLNISMAYGF</sequence>
<comment type="caution">
    <text evidence="2">The sequence shown here is derived from an EMBL/GenBank/DDBJ whole genome shotgun (WGS) entry which is preliminary data.</text>
</comment>
<dbReference type="Pfam" id="PF21012">
    <property type="entry name" value="DUF6850"/>
    <property type="match status" value="1"/>
</dbReference>
<evidence type="ECO:0000313" key="2">
    <source>
        <dbReference type="EMBL" id="MBD1425613.1"/>
    </source>
</evidence>
<keyword evidence="3" id="KW-1185">Reference proteome</keyword>
<accession>A0ABR7Y2T4</accession>
<organism evidence="2 3">
    <name type="scientific">Sphingobacterium arenae</name>
    <dbReference type="NCBI Taxonomy" id="1280598"/>
    <lineage>
        <taxon>Bacteria</taxon>
        <taxon>Pseudomonadati</taxon>
        <taxon>Bacteroidota</taxon>
        <taxon>Sphingobacteriia</taxon>
        <taxon>Sphingobacteriales</taxon>
        <taxon>Sphingobacteriaceae</taxon>
        <taxon>Sphingobacterium</taxon>
    </lineage>
</organism>
<evidence type="ECO:0000259" key="1">
    <source>
        <dbReference type="Pfam" id="PF21012"/>
    </source>
</evidence>
<dbReference type="Proteomes" id="UP000606494">
    <property type="component" value="Unassembled WGS sequence"/>
</dbReference>
<protein>
    <recommendedName>
        <fullName evidence="1">DUF6850 domain-containing protein</fullName>
    </recommendedName>
</protein>
<dbReference type="RefSeq" id="WP_190308762.1">
    <property type="nucleotide sequence ID" value="NZ_JACNYK010000002.1"/>
</dbReference>
<reference evidence="2 3" key="1">
    <citation type="submission" date="2020-08" db="EMBL/GenBank/DDBJ databases">
        <title>Sphingobacterium sp. DN00404 isolated from aquaculture water.</title>
        <authorList>
            <person name="Zhang M."/>
        </authorList>
    </citation>
    <scope>NUCLEOTIDE SEQUENCE [LARGE SCALE GENOMIC DNA]</scope>
    <source>
        <strain evidence="2 3">KCTC 32294</strain>
    </source>
</reference>
<gene>
    <name evidence="2" type="ORF">H8B17_08475</name>
</gene>
<name>A0ABR7Y2T4_9SPHI</name>
<dbReference type="InterPro" id="IPR049236">
    <property type="entry name" value="DUF6850"/>
</dbReference>
<proteinExistence type="predicted"/>
<feature type="domain" description="DUF6850" evidence="1">
    <location>
        <begin position="46"/>
        <end position="518"/>
    </location>
</feature>
<dbReference type="EMBL" id="JACNYK010000002">
    <property type="protein sequence ID" value="MBD1425613.1"/>
    <property type="molecule type" value="Genomic_DNA"/>
</dbReference>